<dbReference type="GO" id="GO:0005525">
    <property type="term" value="F:GTP binding"/>
    <property type="evidence" value="ECO:0007669"/>
    <property type="project" value="UniProtKB-KW"/>
</dbReference>
<protein>
    <submittedName>
        <fullName evidence="5">Uncharacterized protein</fullName>
    </submittedName>
</protein>
<keyword evidence="3" id="KW-0342">GTP-binding</keyword>
<dbReference type="GeneID" id="94848297"/>
<dbReference type="VEuPathDB" id="TrichDB:TRFO_41126"/>
<dbReference type="Proteomes" id="UP000179807">
    <property type="component" value="Unassembled WGS sequence"/>
</dbReference>
<dbReference type="InterPro" id="IPR001806">
    <property type="entry name" value="Small_GTPase"/>
</dbReference>
<dbReference type="SMART" id="SM00175">
    <property type="entry name" value="RAB"/>
    <property type="match status" value="1"/>
</dbReference>
<dbReference type="EMBL" id="MLAK01000016">
    <property type="protein sequence ID" value="OHT17288.1"/>
    <property type="molecule type" value="Genomic_DNA"/>
</dbReference>
<dbReference type="RefSeq" id="XP_068370424.1">
    <property type="nucleotide sequence ID" value="XM_068513593.1"/>
</dbReference>
<evidence type="ECO:0000256" key="2">
    <source>
        <dbReference type="ARBA" id="ARBA00022741"/>
    </source>
</evidence>
<dbReference type="OrthoDB" id="9989112at2759"/>
<dbReference type="Pfam" id="PF00071">
    <property type="entry name" value="Ras"/>
    <property type="match status" value="1"/>
</dbReference>
<dbReference type="PANTHER" id="PTHR47980">
    <property type="entry name" value="LD44762P"/>
    <property type="match status" value="1"/>
</dbReference>
<dbReference type="Gene3D" id="3.40.50.300">
    <property type="entry name" value="P-loop containing nucleotide triphosphate hydrolases"/>
    <property type="match status" value="1"/>
</dbReference>
<keyword evidence="6" id="KW-1185">Reference proteome</keyword>
<dbReference type="PRINTS" id="PR00449">
    <property type="entry name" value="RASTRNSFRMNG"/>
</dbReference>
<evidence type="ECO:0000313" key="6">
    <source>
        <dbReference type="Proteomes" id="UP000179807"/>
    </source>
</evidence>
<proteinExistence type="inferred from homology"/>
<evidence type="ECO:0000256" key="1">
    <source>
        <dbReference type="ARBA" id="ARBA00006270"/>
    </source>
</evidence>
<accession>A0A1J4L2H4</accession>
<dbReference type="SUPFAM" id="SSF52540">
    <property type="entry name" value="P-loop containing nucleoside triphosphate hydrolases"/>
    <property type="match status" value="1"/>
</dbReference>
<dbReference type="PROSITE" id="PS51419">
    <property type="entry name" value="RAB"/>
    <property type="match status" value="1"/>
</dbReference>
<dbReference type="AlphaFoldDB" id="A0A1J4L2H4"/>
<comment type="caution">
    <text evidence="5">The sequence shown here is derived from an EMBL/GenBank/DDBJ whole genome shotgun (WGS) entry which is preliminary data.</text>
</comment>
<dbReference type="GO" id="GO:0003924">
    <property type="term" value="F:GTPase activity"/>
    <property type="evidence" value="ECO:0007669"/>
    <property type="project" value="InterPro"/>
</dbReference>
<dbReference type="InterPro" id="IPR050305">
    <property type="entry name" value="Small_GTPase_Rab"/>
</dbReference>
<organism evidence="5 6">
    <name type="scientific">Tritrichomonas foetus</name>
    <dbReference type="NCBI Taxonomy" id="1144522"/>
    <lineage>
        <taxon>Eukaryota</taxon>
        <taxon>Metamonada</taxon>
        <taxon>Parabasalia</taxon>
        <taxon>Tritrichomonadida</taxon>
        <taxon>Tritrichomonadidae</taxon>
        <taxon>Tritrichomonas</taxon>
    </lineage>
</organism>
<evidence type="ECO:0000256" key="4">
    <source>
        <dbReference type="SAM" id="MobiDB-lite"/>
    </source>
</evidence>
<evidence type="ECO:0000256" key="3">
    <source>
        <dbReference type="ARBA" id="ARBA00023134"/>
    </source>
</evidence>
<comment type="similarity">
    <text evidence="1">Belongs to the small GTPase superfamily. Rab family.</text>
</comment>
<feature type="compositionally biased region" description="Basic and acidic residues" evidence="4">
    <location>
        <begin position="86"/>
        <end position="95"/>
    </location>
</feature>
<reference evidence="5" key="1">
    <citation type="submission" date="2016-10" db="EMBL/GenBank/DDBJ databases">
        <authorList>
            <person name="Benchimol M."/>
            <person name="Almeida L.G."/>
            <person name="Vasconcelos A.T."/>
            <person name="Perreira-Neves A."/>
            <person name="Rosa I.A."/>
            <person name="Tasca T."/>
            <person name="Bogo M.R."/>
            <person name="de Souza W."/>
        </authorList>
    </citation>
    <scope>NUCLEOTIDE SEQUENCE [LARGE SCALE GENOMIC DNA]</scope>
    <source>
        <strain evidence="5">K</strain>
    </source>
</reference>
<sequence length="95" mass="10588">MSQADQLADPQTMKFLVGNKADLAGQRAISEEECQSAATQFDCQYFETSALTDLNIEKLFTEIARATVKRAEHFQHNAGNVKSKNQKNENNDSCC</sequence>
<gene>
    <name evidence="5" type="ORF">TRFO_41126</name>
</gene>
<dbReference type="PROSITE" id="PS51421">
    <property type="entry name" value="RAS"/>
    <property type="match status" value="1"/>
</dbReference>
<name>A0A1J4L2H4_9EUKA</name>
<feature type="region of interest" description="Disordered" evidence="4">
    <location>
        <begin position="75"/>
        <end position="95"/>
    </location>
</feature>
<dbReference type="InterPro" id="IPR027417">
    <property type="entry name" value="P-loop_NTPase"/>
</dbReference>
<evidence type="ECO:0000313" key="5">
    <source>
        <dbReference type="EMBL" id="OHT17288.1"/>
    </source>
</evidence>
<keyword evidence="2" id="KW-0547">Nucleotide-binding</keyword>